<dbReference type="GeneID" id="10446451"/>
<dbReference type="HAMAP" id="MF_00444">
    <property type="entry name" value="ClpP"/>
    <property type="match status" value="1"/>
</dbReference>
<evidence type="ECO:0000256" key="1">
    <source>
        <dbReference type="ARBA" id="ARBA00007039"/>
    </source>
</evidence>
<dbReference type="RefSeq" id="YP_004376535.1">
    <property type="nucleotide sequence ID" value="NC_015402.1"/>
</dbReference>
<keyword evidence="4 8" id="KW-0378">Hydrolase</keyword>
<dbReference type="FunFam" id="3.90.226.10:FF:000006">
    <property type="entry name" value="ATP-dependent Clp protease proteolytic subunit"/>
    <property type="match status" value="1"/>
</dbReference>
<evidence type="ECO:0000256" key="2">
    <source>
        <dbReference type="ARBA" id="ARBA00022640"/>
    </source>
</evidence>
<proteinExistence type="inferred from homology"/>
<dbReference type="Gene3D" id="3.90.226.10">
    <property type="entry name" value="2-enoyl-CoA Hydratase, Chain A, domain 1"/>
    <property type="match status" value="1"/>
</dbReference>
<keyword evidence="11" id="KW-0150">Chloroplast</keyword>
<evidence type="ECO:0000256" key="4">
    <source>
        <dbReference type="ARBA" id="ARBA00022801"/>
    </source>
</evidence>
<dbReference type="EC" id="3.4.21.92" evidence="8"/>
<geneLocation type="chloroplast" evidence="11"/>
<accession>F5GV27</accession>
<name>F5GV27_9MARC</name>
<comment type="subunit">
    <text evidence="8">Component of the chloroplastic Clp protease core complex.</text>
</comment>
<dbReference type="GO" id="GO:0009368">
    <property type="term" value="C:endopeptidase Clp complex"/>
    <property type="evidence" value="ECO:0007669"/>
    <property type="project" value="TreeGrafter"/>
</dbReference>
<evidence type="ECO:0000256" key="5">
    <source>
        <dbReference type="ARBA" id="ARBA00022825"/>
    </source>
</evidence>
<feature type="active site" description="Nucleophile" evidence="8">
    <location>
        <position position="101"/>
    </location>
</feature>
<keyword evidence="5 8" id="KW-0720">Serine protease</keyword>
<gene>
    <name evidence="8 11" type="primary">clpP</name>
</gene>
<dbReference type="GO" id="GO:0004252">
    <property type="term" value="F:serine-type endopeptidase activity"/>
    <property type="evidence" value="ECO:0007669"/>
    <property type="project" value="UniProtKB-UniRule"/>
</dbReference>
<dbReference type="SUPFAM" id="SSF52096">
    <property type="entry name" value="ClpP/crotonase"/>
    <property type="match status" value="1"/>
</dbReference>
<comment type="catalytic activity">
    <reaction evidence="6 8 9">
        <text>Hydrolysis of proteins to small peptides in the presence of ATP and magnesium. alpha-casein is the usual test substrate. In the absence of ATP, only oligopeptides shorter than five residues are hydrolyzed (such as succinyl-Leu-Tyr-|-NHMec, and Leu-Tyr-Leu-|-Tyr-Trp, in which cleavage of the -Tyr-|-Leu- and -Tyr-|-Trp bonds also occurs).</text>
        <dbReference type="EC" id="3.4.21.92"/>
    </reaction>
</comment>
<comment type="similarity">
    <text evidence="1 8 10">Belongs to the peptidase S14 family.</text>
</comment>
<comment type="function">
    <text evidence="7 8">Cleaves peptides in various proteins in a process that requires ATP hydrolysis. Has a chymotrypsin-like activity. Plays a major role in the degradation of misfolded proteins.</text>
</comment>
<keyword evidence="2 11" id="KW-0934">Plastid</keyword>
<dbReference type="GO" id="GO:0004176">
    <property type="term" value="F:ATP-dependent peptidase activity"/>
    <property type="evidence" value="ECO:0007669"/>
    <property type="project" value="InterPro"/>
</dbReference>
<evidence type="ECO:0000256" key="10">
    <source>
        <dbReference type="RuleBase" id="RU003567"/>
    </source>
</evidence>
<dbReference type="InterPro" id="IPR001907">
    <property type="entry name" value="ClpP"/>
</dbReference>
<feature type="active site" evidence="8">
    <location>
        <position position="134"/>
    </location>
</feature>
<dbReference type="EMBL" id="HM222519">
    <property type="protein sequence ID" value="ADK89629.1"/>
    <property type="molecule type" value="Genomic_DNA"/>
</dbReference>
<dbReference type="PROSITE" id="PS00381">
    <property type="entry name" value="CLP_PROTEASE_SER"/>
    <property type="match status" value="1"/>
</dbReference>
<evidence type="ECO:0000256" key="8">
    <source>
        <dbReference type="HAMAP-Rule" id="MF_00444"/>
    </source>
</evidence>
<keyword evidence="3 8" id="KW-0645">Protease</keyword>
<dbReference type="Pfam" id="PF00574">
    <property type="entry name" value="CLP_protease"/>
    <property type="match status" value="1"/>
</dbReference>
<protein>
    <recommendedName>
        <fullName evidence="8 10">ATP-dependent Clp protease proteolytic subunit</fullName>
        <ecNumber evidence="8">3.4.21.92</ecNumber>
    </recommendedName>
    <alternativeName>
        <fullName evidence="8">Endopeptidase Clp</fullName>
    </alternativeName>
</protein>
<dbReference type="AlphaFoldDB" id="F5GV27"/>
<evidence type="ECO:0000256" key="6">
    <source>
        <dbReference type="ARBA" id="ARBA00034021"/>
    </source>
</evidence>
<dbReference type="CDD" id="cd07017">
    <property type="entry name" value="S14_ClpP_2"/>
    <property type="match status" value="1"/>
</dbReference>
<evidence type="ECO:0000313" key="11">
    <source>
        <dbReference type="EMBL" id="ADK89629.1"/>
    </source>
</evidence>
<dbReference type="PANTHER" id="PTHR10381:SF15">
    <property type="entry name" value="CHLOROPLASTIC ATP-DEPENDENT CLP PROTEASE PROTEOLYTIC SUBUNIT 1"/>
    <property type="match status" value="1"/>
</dbReference>
<dbReference type="GO" id="GO:0006515">
    <property type="term" value="P:protein quality control for misfolded or incompletely synthesized proteins"/>
    <property type="evidence" value="ECO:0007669"/>
    <property type="project" value="TreeGrafter"/>
</dbReference>
<dbReference type="InterPro" id="IPR029045">
    <property type="entry name" value="ClpP/crotonase-like_dom_sf"/>
</dbReference>
<dbReference type="PANTHER" id="PTHR10381">
    <property type="entry name" value="ATP-DEPENDENT CLP PROTEASE PROTEOLYTIC SUBUNIT"/>
    <property type="match status" value="1"/>
</dbReference>
<dbReference type="GO" id="GO:0009570">
    <property type="term" value="C:chloroplast stroma"/>
    <property type="evidence" value="ECO:0007669"/>
    <property type="project" value="UniProtKB-SubCell"/>
</dbReference>
<evidence type="ECO:0000256" key="3">
    <source>
        <dbReference type="ARBA" id="ARBA00022670"/>
    </source>
</evidence>
<organism evidence="11">
    <name type="scientific">Ptilidium pulcherrimum</name>
    <name type="common">naugehyde liverwort</name>
    <dbReference type="NCBI Taxonomy" id="3143427"/>
    <lineage>
        <taxon>Eukaryota</taxon>
        <taxon>Viridiplantae</taxon>
        <taxon>Streptophyta</taxon>
        <taxon>Embryophyta</taxon>
        <taxon>Marchantiophyta</taxon>
        <taxon>Jungermanniopsida</taxon>
        <taxon>Jungermanniidae</taxon>
        <taxon>Ptilidiales</taxon>
        <taxon>Ptilidiaceae</taxon>
        <taxon>Ptilidium</taxon>
    </lineage>
</organism>
<feature type="active site" evidence="9">
    <location>
        <position position="101"/>
    </location>
</feature>
<sequence length="212" mass="23691">MPIGVPKVPFRLPGEEDAVWIDVYNRLYRERLLFLGQQVDDEIANQLIGIMMYLNGEDESKDMYLYINSPGGAVLAGISVYDAMQFVVPDVHTICMGLAASMGSFILTGGEITKRIALPHAFRILLFVNRVMIHQPASSYYDGQAGECIMEAEEVLKLRDCITKVYVQRTGKPLWVISEDMERDVFMSAKEAKVYGIVDLVAIENGSNSTNN</sequence>
<dbReference type="InterPro" id="IPR018215">
    <property type="entry name" value="ClpP_Ser_AS"/>
</dbReference>
<dbReference type="InterPro" id="IPR023562">
    <property type="entry name" value="ClpP/TepA"/>
</dbReference>
<evidence type="ECO:0000256" key="7">
    <source>
        <dbReference type="ARBA" id="ARBA00055217"/>
    </source>
</evidence>
<comment type="subcellular location">
    <subcellularLocation>
        <location evidence="8">Plastid</location>
        <location evidence="8">Chloroplast stroma</location>
    </subcellularLocation>
</comment>
<dbReference type="MEROPS" id="S14.002"/>
<dbReference type="GO" id="GO:0051117">
    <property type="term" value="F:ATPase binding"/>
    <property type="evidence" value="ECO:0007669"/>
    <property type="project" value="TreeGrafter"/>
</dbReference>
<dbReference type="PRINTS" id="PR00127">
    <property type="entry name" value="CLPPROTEASEP"/>
</dbReference>
<reference evidence="11" key="1">
    <citation type="journal article" date="2011" name="Plant Ecol Evol">
        <title>Evolutionary stasis in liverwort chloroplast structure: the genome of Ptilidium is colinear with Marchantia.</title>
        <authorList>
            <person name="Forrest L.L."/>
            <person name="Wickett N.J."/>
            <person name="Goffinet B."/>
        </authorList>
    </citation>
    <scope>NUCLEOTIDE SEQUENCE</scope>
</reference>
<evidence type="ECO:0000256" key="9">
    <source>
        <dbReference type="PROSITE-ProRule" id="PRU10085"/>
    </source>
</evidence>